<protein>
    <submittedName>
        <fullName evidence="1">Uncharacterized protein</fullName>
    </submittedName>
</protein>
<organism evidence="1 2">
    <name type="scientific">Laccaria amethystina LaAM-08-1</name>
    <dbReference type="NCBI Taxonomy" id="1095629"/>
    <lineage>
        <taxon>Eukaryota</taxon>
        <taxon>Fungi</taxon>
        <taxon>Dikarya</taxon>
        <taxon>Basidiomycota</taxon>
        <taxon>Agaricomycotina</taxon>
        <taxon>Agaricomycetes</taxon>
        <taxon>Agaricomycetidae</taxon>
        <taxon>Agaricales</taxon>
        <taxon>Agaricineae</taxon>
        <taxon>Hydnangiaceae</taxon>
        <taxon>Laccaria</taxon>
    </lineage>
</organism>
<proteinExistence type="predicted"/>
<evidence type="ECO:0000313" key="2">
    <source>
        <dbReference type="Proteomes" id="UP000054477"/>
    </source>
</evidence>
<reference evidence="2" key="2">
    <citation type="submission" date="2015-01" db="EMBL/GenBank/DDBJ databases">
        <title>Evolutionary Origins and Diversification of the Mycorrhizal Mutualists.</title>
        <authorList>
            <consortium name="DOE Joint Genome Institute"/>
            <consortium name="Mycorrhizal Genomics Consortium"/>
            <person name="Kohler A."/>
            <person name="Kuo A."/>
            <person name="Nagy L.G."/>
            <person name="Floudas D."/>
            <person name="Copeland A."/>
            <person name="Barry K.W."/>
            <person name="Cichocki N."/>
            <person name="Veneault-Fourrey C."/>
            <person name="LaButti K."/>
            <person name="Lindquist E.A."/>
            <person name="Lipzen A."/>
            <person name="Lundell T."/>
            <person name="Morin E."/>
            <person name="Murat C."/>
            <person name="Riley R."/>
            <person name="Ohm R."/>
            <person name="Sun H."/>
            <person name="Tunlid A."/>
            <person name="Henrissat B."/>
            <person name="Grigoriev I.V."/>
            <person name="Hibbett D.S."/>
            <person name="Martin F."/>
        </authorList>
    </citation>
    <scope>NUCLEOTIDE SEQUENCE [LARGE SCALE GENOMIC DNA]</scope>
    <source>
        <strain evidence="2">LaAM-08-1</strain>
    </source>
</reference>
<dbReference type="Proteomes" id="UP000054477">
    <property type="component" value="Unassembled WGS sequence"/>
</dbReference>
<evidence type="ECO:0000313" key="1">
    <source>
        <dbReference type="EMBL" id="KIK08579.1"/>
    </source>
</evidence>
<accession>A0A0C9Y3X0</accession>
<gene>
    <name evidence="1" type="ORF">K443DRAFT_563497</name>
</gene>
<reference evidence="1 2" key="1">
    <citation type="submission" date="2014-04" db="EMBL/GenBank/DDBJ databases">
        <authorList>
            <consortium name="DOE Joint Genome Institute"/>
            <person name="Kuo A."/>
            <person name="Kohler A."/>
            <person name="Nagy L.G."/>
            <person name="Floudas D."/>
            <person name="Copeland A."/>
            <person name="Barry K.W."/>
            <person name="Cichocki N."/>
            <person name="Veneault-Fourrey C."/>
            <person name="LaButti K."/>
            <person name="Lindquist E.A."/>
            <person name="Lipzen A."/>
            <person name="Lundell T."/>
            <person name="Morin E."/>
            <person name="Murat C."/>
            <person name="Sun H."/>
            <person name="Tunlid A."/>
            <person name="Henrissat B."/>
            <person name="Grigoriev I.V."/>
            <person name="Hibbett D.S."/>
            <person name="Martin F."/>
            <person name="Nordberg H.P."/>
            <person name="Cantor M.N."/>
            <person name="Hua S.X."/>
        </authorList>
    </citation>
    <scope>NUCLEOTIDE SEQUENCE [LARGE SCALE GENOMIC DNA]</scope>
    <source>
        <strain evidence="1 2">LaAM-08-1</strain>
    </source>
</reference>
<dbReference type="HOGENOM" id="CLU_2622424_0_0_1"/>
<keyword evidence="2" id="KW-1185">Reference proteome</keyword>
<dbReference type="EMBL" id="KN838542">
    <property type="protein sequence ID" value="KIK08579.1"/>
    <property type="molecule type" value="Genomic_DNA"/>
</dbReference>
<name>A0A0C9Y3X0_9AGAR</name>
<sequence length="78" mass="8741">MYVFPRQPLPSFFLGLHHRDLTVRHPLATFFYHVGTMGILCRPEDGTSWLSYSLLGRAALSLGRNSTVACTLLCFVPS</sequence>
<dbReference type="AlphaFoldDB" id="A0A0C9Y3X0"/>